<dbReference type="PANTHER" id="PTHR18905">
    <property type="entry name" value="NINEIN"/>
    <property type="match status" value="1"/>
</dbReference>
<dbReference type="InterPro" id="IPR011992">
    <property type="entry name" value="EF-hand-dom_pair"/>
</dbReference>
<keyword evidence="3" id="KW-0597">Phosphoprotein</keyword>
<evidence type="ECO:0000256" key="2">
    <source>
        <dbReference type="ARBA" id="ARBA00022490"/>
    </source>
</evidence>
<dbReference type="SUPFAM" id="SSF47473">
    <property type="entry name" value="EF-hand"/>
    <property type="match status" value="1"/>
</dbReference>
<name>A0A3P9IU04_ORYLA</name>
<organism evidence="8 9">
    <name type="scientific">Oryzias latipes</name>
    <name type="common">Japanese rice fish</name>
    <name type="synonym">Japanese killifish</name>
    <dbReference type="NCBI Taxonomy" id="8090"/>
    <lineage>
        <taxon>Eukaryota</taxon>
        <taxon>Metazoa</taxon>
        <taxon>Chordata</taxon>
        <taxon>Craniata</taxon>
        <taxon>Vertebrata</taxon>
        <taxon>Euteleostomi</taxon>
        <taxon>Actinopterygii</taxon>
        <taxon>Neopterygii</taxon>
        <taxon>Teleostei</taxon>
        <taxon>Neoteleostei</taxon>
        <taxon>Acanthomorphata</taxon>
        <taxon>Ovalentaria</taxon>
        <taxon>Atherinomorphae</taxon>
        <taxon>Beloniformes</taxon>
        <taxon>Adrianichthyidae</taxon>
        <taxon>Oryziinae</taxon>
        <taxon>Oryzias</taxon>
    </lineage>
</organism>
<evidence type="ECO:0000256" key="3">
    <source>
        <dbReference type="ARBA" id="ARBA00022553"/>
    </source>
</evidence>
<reference evidence="8 9" key="2">
    <citation type="submission" date="2017-04" db="EMBL/GenBank/DDBJ databases">
        <title>CpG methylation of centromeres and impact of large insertions on vertebrate speciation.</title>
        <authorList>
            <person name="Ichikawa K."/>
            <person name="Yoshimura J."/>
            <person name="Morishita S."/>
        </authorList>
    </citation>
    <scope>NUCLEOTIDE SEQUENCE</scope>
    <source>
        <strain evidence="8 9">HSOK</strain>
    </source>
</reference>
<accession>A0A3P9IU04</accession>
<evidence type="ECO:0000313" key="9">
    <source>
        <dbReference type="Proteomes" id="UP000265200"/>
    </source>
</evidence>
<comment type="subcellular location">
    <subcellularLocation>
        <location evidence="1">Cytoplasm</location>
        <location evidence="1">Cytoskeleton</location>
        <location evidence="1">Microtubule organizing center</location>
        <location evidence="1">Centrosome</location>
    </subcellularLocation>
</comment>
<feature type="coiled-coil region" evidence="5">
    <location>
        <begin position="973"/>
        <end position="1052"/>
    </location>
</feature>
<dbReference type="GO" id="GO:0005509">
    <property type="term" value="F:calcium ion binding"/>
    <property type="evidence" value="ECO:0007669"/>
    <property type="project" value="InterPro"/>
</dbReference>
<sequence>MEEGGHSHYVAQLKAEFDGCDTTATGFLDRDELTELCRRLQLDAQLPLLLHILLGERTHSRVNFEEFKEGFVEVLSRSLGLSTSEDDSSYLDAAVFEEMKPKFVKGTKRYGRRSRPDSEACEVLTWDSEDSPPSKNEAADSSPPGVRRAKQRRSTSLESVESLKSDEDTGSQKSIQPPFQCKGEEEQLEAGGGDRLLTAACDHLSLQHFHSEGMNGRLCRAEAQLDGRVSITEFKRFLSSSSPTSRSTPKRAVELQRAPHRALLEERPARSATPSLLTATVGQRVLSRLDDGSGYTSPERVAALWTEEGIRNSRDILQTLDFSPEERLSLADLTLALDNELLVSGNGIHQAALISYKNEIQLLQEAAEQACRERDKLRADLEEADHRNLQLVREVDDRHASMETLNQSKIRDLEQDFRDRLLTLRCETELESEVQLQQVEQERRALQEELQLLRAQEVELQEELCNAAQENQRLEEELSDLKVKLAEAETSVNKLEADLSQLLLHKFGGLDPAGSALSHEERVSELIKEYELRCRVLQDRNDELSLELELLKNRRSRRPAGDASALSWKQQHAESDNLDMNRSSSPPLTQPDQKPALDEGPGPKVSIQTELAVEQLQQKHKQELQQLSIQLETQMNFYERSLEKMRESMEVERKDISQAFKLEISELEEQKTLLEQEVKQLKAALDKLQKHSLQGGGGGWSSEQDRRMQRERAELEQNFAKEIGNLVQKLSSEKEQLEAELKLKMDQEVMAVKEELELIHQEQLQSCKVSWEGRLIQWELETLRCQEEKRKMQVQHKEEIQSLKKKIVALKEEVKKFHQSNTNLEAGLEAGCSRCSKLESISICVSQEPLNSSTVSGKSSEEELPLLKSREEQLLVQVSQLRVELEHLSSSLLQEHNAVHQQQLQLQATEQTITSLRLELKSLQEALRSKSPSVCSLAAELDLLRTDRHRLIQDLKDQAMAVDHLQLELDGVSEELNQRRSNETSLQEALKQEQSQTSQLQCSLEEQQEEVCRLTQEKNSYMSLADQLSAQILEMEEEISSLREHLRGLSSQLNETADLVLELRGLLNSRTTEEAACGRTEFSENQQKEAQNKELDLVREQVFQLQQALQNSQNQLSSAQENFDREKRRMVQQLMDLERLVLELEKVMDPASSDRTQLEEVRSDNRALQERLSMLQHEVQNLEEDISKKRRRLEELEQEHQRSREEEERLHKENSRCREEVLDLSSRNLKLSTDNGELSARLRQEQELVQKLQEMSKQKEEEVQRLQEAMTWKGQERLQHQETWRQERRLLEEQLSSSREKLGLHQQLEAELSSLTKKMQQLQEDKDQLQKDADSREEQLLSVKEEAELLRSQLHTATQEKVSHSQEVVELRKKLLEAQSQVKELQGQIRRLGDHEEEVHRLTVKNHQLQQEVSELQIHELQVHKLSQDQQTLRSKLSQVEAARTQALDQAAQANAAVTLLQAQLQQQKHELQEQAGGGHRERAELLQAQLDEEVKRSQQLEEALNLQVQQSRSQIKMKQEQYEKAMSALQERVEDFEVKLKGVHLVLQEKVQELKEQLIKSNKMSALLKDVYVENSQLMKALQVTERRQKLAERRNILLEEKVGALHQLLRDIVPAALAT</sequence>
<keyword evidence="5" id="KW-0175">Coiled coil</keyword>
<proteinExistence type="predicted"/>
<evidence type="ECO:0000259" key="7">
    <source>
        <dbReference type="PROSITE" id="PS50222"/>
    </source>
</evidence>
<feature type="coiled-coil region" evidence="5">
    <location>
        <begin position="621"/>
        <end position="694"/>
    </location>
</feature>
<evidence type="ECO:0000256" key="5">
    <source>
        <dbReference type="SAM" id="Coils"/>
    </source>
</evidence>
<evidence type="ECO:0000256" key="4">
    <source>
        <dbReference type="ARBA" id="ARBA00023212"/>
    </source>
</evidence>
<dbReference type="Proteomes" id="UP000265200">
    <property type="component" value="Chromosome 15"/>
</dbReference>
<feature type="region of interest" description="Disordered" evidence="6">
    <location>
        <begin position="559"/>
        <end position="604"/>
    </location>
</feature>
<feature type="coiled-coil region" evidence="5">
    <location>
        <begin position="429"/>
        <end position="554"/>
    </location>
</feature>
<feature type="coiled-coil region" evidence="5">
    <location>
        <begin position="1451"/>
        <end position="1540"/>
    </location>
</feature>
<dbReference type="InterPro" id="IPR002048">
    <property type="entry name" value="EF_hand_dom"/>
</dbReference>
<reference evidence="8" key="3">
    <citation type="submission" date="2025-08" db="UniProtKB">
        <authorList>
            <consortium name="Ensembl"/>
        </authorList>
    </citation>
    <scope>IDENTIFICATION</scope>
    <source>
        <strain evidence="8">HSOK</strain>
    </source>
</reference>
<feature type="domain" description="EF-hand" evidence="7">
    <location>
        <begin position="8"/>
        <end position="43"/>
    </location>
</feature>
<dbReference type="GO" id="GO:0005813">
    <property type="term" value="C:centrosome"/>
    <property type="evidence" value="ECO:0007669"/>
    <property type="project" value="UniProtKB-SubCell"/>
</dbReference>
<keyword evidence="4" id="KW-0206">Cytoskeleton</keyword>
<reference evidence="8" key="4">
    <citation type="submission" date="2025-09" db="UniProtKB">
        <authorList>
            <consortium name="Ensembl"/>
        </authorList>
    </citation>
    <scope>IDENTIFICATION</scope>
    <source>
        <strain evidence="8">HSOK</strain>
    </source>
</reference>
<feature type="compositionally biased region" description="Polar residues" evidence="6">
    <location>
        <begin position="578"/>
        <end position="592"/>
    </location>
</feature>
<evidence type="ECO:0000256" key="6">
    <source>
        <dbReference type="SAM" id="MobiDB-lite"/>
    </source>
</evidence>
<dbReference type="PROSITE" id="PS50222">
    <property type="entry name" value="EF_HAND_2"/>
    <property type="match status" value="1"/>
</dbReference>
<dbReference type="Ensembl" id="ENSORLT00015010461.1">
    <property type="protein sequence ID" value="ENSORLP00015023449.1"/>
    <property type="gene ID" value="ENSORLG00015003431.1"/>
</dbReference>
<protein>
    <submittedName>
        <fullName evidence="8">Ninein like</fullName>
    </submittedName>
</protein>
<evidence type="ECO:0000256" key="1">
    <source>
        <dbReference type="ARBA" id="ARBA00004300"/>
    </source>
</evidence>
<feature type="coiled-coil region" evidence="5">
    <location>
        <begin position="353"/>
        <end position="394"/>
    </location>
</feature>
<feature type="region of interest" description="Disordered" evidence="6">
    <location>
        <begin position="1197"/>
        <end position="1216"/>
    </location>
</feature>
<feature type="coiled-coil region" evidence="5">
    <location>
        <begin position="899"/>
        <end position="926"/>
    </location>
</feature>
<reference key="1">
    <citation type="journal article" date="2007" name="Nature">
        <title>The medaka draft genome and insights into vertebrate genome evolution.</title>
        <authorList>
            <person name="Kasahara M."/>
            <person name="Naruse K."/>
            <person name="Sasaki S."/>
            <person name="Nakatani Y."/>
            <person name="Qu W."/>
            <person name="Ahsan B."/>
            <person name="Yamada T."/>
            <person name="Nagayasu Y."/>
            <person name="Doi K."/>
            <person name="Kasai Y."/>
            <person name="Jindo T."/>
            <person name="Kobayashi D."/>
            <person name="Shimada A."/>
            <person name="Toyoda A."/>
            <person name="Kuroki Y."/>
            <person name="Fujiyama A."/>
            <person name="Sasaki T."/>
            <person name="Shimizu A."/>
            <person name="Asakawa S."/>
            <person name="Shimizu N."/>
            <person name="Hashimoto S."/>
            <person name="Yang J."/>
            <person name="Lee Y."/>
            <person name="Matsushima K."/>
            <person name="Sugano S."/>
            <person name="Sakaizumi M."/>
            <person name="Narita T."/>
            <person name="Ohishi K."/>
            <person name="Haga S."/>
            <person name="Ohta F."/>
            <person name="Nomoto H."/>
            <person name="Nogata K."/>
            <person name="Morishita T."/>
            <person name="Endo T."/>
            <person name="Shin-I T."/>
            <person name="Takeda H."/>
            <person name="Morishita S."/>
            <person name="Kohara Y."/>
        </authorList>
    </citation>
    <scope>NUCLEOTIDE SEQUENCE [LARGE SCALE GENOMIC DNA]</scope>
    <source>
        <strain>Hd-rR</strain>
    </source>
</reference>
<dbReference type="PANTHER" id="PTHR18905:SF12">
    <property type="entry name" value="NINEIN-LIKE PROTEIN"/>
    <property type="match status" value="1"/>
</dbReference>
<feature type="coiled-coil region" evidence="5">
    <location>
        <begin position="720"/>
        <end position="747"/>
    </location>
</feature>
<keyword evidence="2" id="KW-0963">Cytoplasm</keyword>
<evidence type="ECO:0000313" key="8">
    <source>
        <dbReference type="Ensembl" id="ENSORLP00015023449.1"/>
    </source>
</evidence>
<feature type="region of interest" description="Disordered" evidence="6">
    <location>
        <begin position="121"/>
        <end position="190"/>
    </location>
</feature>
<feature type="coiled-coil region" evidence="5">
    <location>
        <begin position="793"/>
        <end position="820"/>
    </location>
</feature>